<feature type="region of interest" description="Disordered" evidence="1">
    <location>
        <begin position="33"/>
        <end position="56"/>
    </location>
</feature>
<proteinExistence type="predicted"/>
<accession>A0A918IZ35</accession>
<reference evidence="2" key="2">
    <citation type="submission" date="2020-09" db="EMBL/GenBank/DDBJ databases">
        <authorList>
            <person name="Sun Q."/>
            <person name="Ohkuma M."/>
        </authorList>
    </citation>
    <scope>NUCLEOTIDE SEQUENCE</scope>
    <source>
        <strain evidence="2">JCM 4490</strain>
    </source>
</reference>
<dbReference type="Proteomes" id="UP000620224">
    <property type="component" value="Unassembled WGS sequence"/>
</dbReference>
<reference evidence="2" key="1">
    <citation type="journal article" date="2014" name="Int. J. Syst. Evol. Microbiol.">
        <title>Complete genome sequence of Corynebacterium casei LMG S-19264T (=DSM 44701T), isolated from a smear-ripened cheese.</title>
        <authorList>
            <consortium name="US DOE Joint Genome Institute (JGI-PGF)"/>
            <person name="Walter F."/>
            <person name="Albersmeier A."/>
            <person name="Kalinowski J."/>
            <person name="Ruckert C."/>
        </authorList>
    </citation>
    <scope>NUCLEOTIDE SEQUENCE</scope>
    <source>
        <strain evidence="2">JCM 4490</strain>
    </source>
</reference>
<dbReference type="EMBL" id="BMUE01000002">
    <property type="protein sequence ID" value="GGW35429.1"/>
    <property type="molecule type" value="Genomic_DNA"/>
</dbReference>
<gene>
    <name evidence="2" type="ORF">GCM10010503_08930</name>
</gene>
<evidence type="ECO:0000313" key="3">
    <source>
        <dbReference type="Proteomes" id="UP000620224"/>
    </source>
</evidence>
<dbReference type="AlphaFoldDB" id="A0A918IZ35"/>
<evidence type="ECO:0000313" key="2">
    <source>
        <dbReference type="EMBL" id="GGW35429.1"/>
    </source>
</evidence>
<name>A0A918IZ35_9ACTN</name>
<evidence type="ECO:0000256" key="1">
    <source>
        <dbReference type="SAM" id="MobiDB-lite"/>
    </source>
</evidence>
<protein>
    <submittedName>
        <fullName evidence="2">Uncharacterized protein</fullName>
    </submittedName>
</protein>
<sequence length="56" mass="5943">MSVTIREPGVHVQGPYGVEDRLCAFVPGVTETTPAEATRRAAREPGTVEGGTFPFP</sequence>
<comment type="caution">
    <text evidence="2">The sequence shown here is derived from an EMBL/GenBank/DDBJ whole genome shotgun (WGS) entry which is preliminary data.</text>
</comment>
<keyword evidence="3" id="KW-1185">Reference proteome</keyword>
<organism evidence="2 3">
    <name type="scientific">Streptomyces lucensis JCM 4490</name>
    <dbReference type="NCBI Taxonomy" id="1306176"/>
    <lineage>
        <taxon>Bacteria</taxon>
        <taxon>Bacillati</taxon>
        <taxon>Actinomycetota</taxon>
        <taxon>Actinomycetes</taxon>
        <taxon>Kitasatosporales</taxon>
        <taxon>Streptomycetaceae</taxon>
        <taxon>Streptomyces</taxon>
    </lineage>
</organism>